<evidence type="ECO:0000256" key="4">
    <source>
        <dbReference type="ARBA" id="ARBA00023002"/>
    </source>
</evidence>
<evidence type="ECO:0000256" key="3">
    <source>
        <dbReference type="ARBA" id="ARBA00022833"/>
    </source>
</evidence>
<gene>
    <name evidence="6" type="ORF">BWQ96_04201</name>
</gene>
<dbReference type="Gene3D" id="3.40.50.720">
    <property type="entry name" value="NAD(P)-binding Rossmann-like Domain"/>
    <property type="match status" value="1"/>
</dbReference>
<comment type="cofactor">
    <cofactor evidence="1">
        <name>Zn(2+)</name>
        <dbReference type="ChEBI" id="CHEBI:29105"/>
    </cofactor>
</comment>
<dbReference type="InterPro" id="IPR036291">
    <property type="entry name" value="NAD(P)-bd_dom_sf"/>
</dbReference>
<dbReference type="PANTHER" id="PTHR42683">
    <property type="entry name" value="ALDEHYDE REDUCTASE"/>
    <property type="match status" value="1"/>
</dbReference>
<organism evidence="6 7">
    <name type="scientific">Gracilariopsis chorda</name>
    <dbReference type="NCBI Taxonomy" id="448386"/>
    <lineage>
        <taxon>Eukaryota</taxon>
        <taxon>Rhodophyta</taxon>
        <taxon>Florideophyceae</taxon>
        <taxon>Rhodymeniophycidae</taxon>
        <taxon>Gracilariales</taxon>
        <taxon>Gracilariaceae</taxon>
        <taxon>Gracilariopsis</taxon>
    </lineage>
</organism>
<protein>
    <submittedName>
        <fullName evidence="6">Putative cinnamyl alcohol dehydrogenase</fullName>
    </submittedName>
</protein>
<proteinExistence type="predicted"/>
<dbReference type="Pfam" id="PF08240">
    <property type="entry name" value="ADH_N"/>
    <property type="match status" value="1"/>
</dbReference>
<accession>A0A2V3IV58</accession>
<dbReference type="EMBL" id="NBIV01000046">
    <property type="protein sequence ID" value="PXF46026.1"/>
    <property type="molecule type" value="Genomic_DNA"/>
</dbReference>
<comment type="caution">
    <text evidence="6">The sequence shown here is derived from an EMBL/GenBank/DDBJ whole genome shotgun (WGS) entry which is preliminary data.</text>
</comment>
<evidence type="ECO:0000259" key="5">
    <source>
        <dbReference type="SMART" id="SM00829"/>
    </source>
</evidence>
<dbReference type="SUPFAM" id="SSF51735">
    <property type="entry name" value="NAD(P)-binding Rossmann-fold domains"/>
    <property type="match status" value="1"/>
</dbReference>
<keyword evidence="7" id="KW-1185">Reference proteome</keyword>
<dbReference type="InterPro" id="IPR047109">
    <property type="entry name" value="CAD-like"/>
</dbReference>
<dbReference type="InterPro" id="IPR013149">
    <property type="entry name" value="ADH-like_C"/>
</dbReference>
<sequence>MTCVQNGLDLDKPLVTEGYVVSEKGGKLKLQPVTLPAMTPTMVQVKVLMTGLCYTDIHMRDNDVGTTDYPIVLGHEGIAEVTHLGSAVRDLKVGDKVAVGWMRDSCRTCRWCQVGRENICEKGYQGLYLSTSSGKFGASPLQYNLHGGCFARYQRIEEKFAIKVPDNLPAEMACPLVCGGGTVFEPLCDFATPGSNVGVMGIGGLGTAAVKLARMRGCVVWALSGSPSKKEGVLAAGAHKFVNMKSDEDRKSAMGKLDLIIDTTPRNTNVVSELPLLSTNGTFCKVGLVPKVDNVMSVPWGMLVGFQRRIGGSIVCGTKRTIDMMNQVVENMDFMKDTDIWKTEHIPMEQVNEAMEQLESHTNKGYRYILHWE</sequence>
<evidence type="ECO:0000256" key="2">
    <source>
        <dbReference type="ARBA" id="ARBA00022723"/>
    </source>
</evidence>
<dbReference type="STRING" id="448386.A0A2V3IV58"/>
<evidence type="ECO:0000313" key="7">
    <source>
        <dbReference type="Proteomes" id="UP000247409"/>
    </source>
</evidence>
<evidence type="ECO:0000313" key="6">
    <source>
        <dbReference type="EMBL" id="PXF46026.1"/>
    </source>
</evidence>
<dbReference type="AlphaFoldDB" id="A0A2V3IV58"/>
<keyword evidence="3" id="KW-0862">Zinc</keyword>
<dbReference type="FunFam" id="3.40.50.720:FF:000022">
    <property type="entry name" value="Cinnamyl alcohol dehydrogenase"/>
    <property type="match status" value="1"/>
</dbReference>
<name>A0A2V3IV58_9FLOR</name>
<dbReference type="InterPro" id="IPR020843">
    <property type="entry name" value="ER"/>
</dbReference>
<dbReference type="CDD" id="cd05283">
    <property type="entry name" value="CAD1"/>
    <property type="match status" value="1"/>
</dbReference>
<dbReference type="InterPro" id="IPR011032">
    <property type="entry name" value="GroES-like_sf"/>
</dbReference>
<dbReference type="Gene3D" id="3.90.180.10">
    <property type="entry name" value="Medium-chain alcohol dehydrogenases, catalytic domain"/>
    <property type="match status" value="1"/>
</dbReference>
<feature type="domain" description="Enoyl reductase (ER)" evidence="5">
    <location>
        <begin position="25"/>
        <end position="370"/>
    </location>
</feature>
<dbReference type="SMART" id="SM00829">
    <property type="entry name" value="PKS_ER"/>
    <property type="match status" value="1"/>
</dbReference>
<dbReference type="Pfam" id="PF00107">
    <property type="entry name" value="ADH_zinc_N"/>
    <property type="match status" value="1"/>
</dbReference>
<dbReference type="SUPFAM" id="SSF50129">
    <property type="entry name" value="GroES-like"/>
    <property type="match status" value="1"/>
</dbReference>
<dbReference type="GO" id="GO:0046872">
    <property type="term" value="F:metal ion binding"/>
    <property type="evidence" value="ECO:0007669"/>
    <property type="project" value="UniProtKB-KW"/>
</dbReference>
<keyword evidence="2" id="KW-0479">Metal-binding</keyword>
<dbReference type="InterPro" id="IPR013154">
    <property type="entry name" value="ADH-like_N"/>
</dbReference>
<dbReference type="Proteomes" id="UP000247409">
    <property type="component" value="Unassembled WGS sequence"/>
</dbReference>
<evidence type="ECO:0000256" key="1">
    <source>
        <dbReference type="ARBA" id="ARBA00001947"/>
    </source>
</evidence>
<dbReference type="OrthoDB" id="1879366at2759"/>
<keyword evidence="4" id="KW-0560">Oxidoreductase</keyword>
<reference evidence="6 7" key="1">
    <citation type="journal article" date="2018" name="Mol. Biol. Evol.">
        <title>Analysis of the draft genome of the red seaweed Gracilariopsis chorda provides insights into genome size evolution in Rhodophyta.</title>
        <authorList>
            <person name="Lee J."/>
            <person name="Yang E.C."/>
            <person name="Graf L."/>
            <person name="Yang J.H."/>
            <person name="Qiu H."/>
            <person name="Zel Zion U."/>
            <person name="Chan C.X."/>
            <person name="Stephens T.G."/>
            <person name="Weber A.P.M."/>
            <person name="Boo G.H."/>
            <person name="Boo S.M."/>
            <person name="Kim K.M."/>
            <person name="Shin Y."/>
            <person name="Jung M."/>
            <person name="Lee S.J."/>
            <person name="Yim H.S."/>
            <person name="Lee J.H."/>
            <person name="Bhattacharya D."/>
            <person name="Yoon H.S."/>
        </authorList>
    </citation>
    <scope>NUCLEOTIDE SEQUENCE [LARGE SCALE GENOMIC DNA]</scope>
    <source>
        <strain evidence="6 7">SKKU-2015</strain>
        <tissue evidence="6">Whole body</tissue>
    </source>
</reference>
<dbReference type="GO" id="GO:0016616">
    <property type="term" value="F:oxidoreductase activity, acting on the CH-OH group of donors, NAD or NADP as acceptor"/>
    <property type="evidence" value="ECO:0007669"/>
    <property type="project" value="InterPro"/>
</dbReference>